<feature type="transmembrane region" description="Helical" evidence="1">
    <location>
        <begin position="50"/>
        <end position="76"/>
    </location>
</feature>
<evidence type="ECO:0000256" key="1">
    <source>
        <dbReference type="SAM" id="Phobius"/>
    </source>
</evidence>
<gene>
    <name evidence="2" type="ORF">KL933_000975</name>
</gene>
<evidence type="ECO:0000313" key="2">
    <source>
        <dbReference type="EMBL" id="KAG7729895.1"/>
    </source>
</evidence>
<accession>A0AAN6D8T8</accession>
<dbReference type="Proteomes" id="UP000738402">
    <property type="component" value="Unassembled WGS sequence"/>
</dbReference>
<keyword evidence="1" id="KW-1133">Transmembrane helix</keyword>
<keyword evidence="1" id="KW-0812">Transmembrane</keyword>
<name>A0AAN6D8T8_9ASCO</name>
<dbReference type="EMBL" id="JAHLUH010000002">
    <property type="protein sequence ID" value="KAG7729895.1"/>
    <property type="molecule type" value="Genomic_DNA"/>
</dbReference>
<protein>
    <submittedName>
        <fullName evidence="2">Uncharacterized protein</fullName>
    </submittedName>
</protein>
<dbReference type="AlphaFoldDB" id="A0AAN6D8T8"/>
<organism evidence="2 3">
    <name type="scientific">Ogataea haglerorum</name>
    <dbReference type="NCBI Taxonomy" id="1937702"/>
    <lineage>
        <taxon>Eukaryota</taxon>
        <taxon>Fungi</taxon>
        <taxon>Dikarya</taxon>
        <taxon>Ascomycota</taxon>
        <taxon>Saccharomycotina</taxon>
        <taxon>Pichiomycetes</taxon>
        <taxon>Pichiales</taxon>
        <taxon>Pichiaceae</taxon>
        <taxon>Ogataea</taxon>
    </lineage>
</organism>
<sequence length="206" mass="23032">MESRRIWTTRNIFWARSFHPQIEVRSDKASTAAQLGQRVSNLATMEEICVILYSAYLGDVLFSPIAVSAFLCLLVAARSRSLGPSGTAVYSIRWYFGVTAAQLVCKRLNRGPLVPEHEQHTLQAPVGCSFLYMCPGNLAYYFQNSPLNKSLQTHGIASNEQDDDFGYHDLRYSLLKLYKASQGKISSKSTPSRCPQFPLFVGSKHS</sequence>
<comment type="caution">
    <text evidence="2">The sequence shown here is derived from an EMBL/GenBank/DDBJ whole genome shotgun (WGS) entry which is preliminary data.</text>
</comment>
<proteinExistence type="predicted"/>
<evidence type="ECO:0000313" key="3">
    <source>
        <dbReference type="Proteomes" id="UP000738402"/>
    </source>
</evidence>
<keyword evidence="1" id="KW-0472">Membrane</keyword>
<reference evidence="2" key="1">
    <citation type="journal article" date="2021" name="G3 (Bethesda)">
        <title>Genomic diversity, chromosomal rearrangements, and interspecies hybridization in the ogataea polymorpha species complex.</title>
        <authorList>
            <person name="Hanson S.J."/>
            <person name="Cinneide E.O."/>
            <person name="Salzberg L.I."/>
            <person name="Wolfe K.H."/>
            <person name="McGowan J."/>
            <person name="Fitzpatrick D.A."/>
            <person name="Matlin K."/>
        </authorList>
    </citation>
    <scope>NUCLEOTIDE SEQUENCE</scope>
    <source>
        <strain evidence="2">83-405-1</strain>
    </source>
</reference>